<evidence type="ECO:0008006" key="4">
    <source>
        <dbReference type="Google" id="ProtNLM"/>
    </source>
</evidence>
<dbReference type="AlphaFoldDB" id="A0A8T9Q8V1"/>
<dbReference type="EMBL" id="CP095046">
    <property type="protein sequence ID" value="UOQ71959.1"/>
    <property type="molecule type" value="Genomic_DNA"/>
</dbReference>
<feature type="signal peptide" evidence="1">
    <location>
        <begin position="1"/>
        <end position="22"/>
    </location>
</feature>
<dbReference type="Proteomes" id="UP000831796">
    <property type="component" value="Chromosome"/>
</dbReference>
<protein>
    <recommendedName>
        <fullName evidence="4">VCBS repeat-containing protein</fullName>
    </recommendedName>
</protein>
<gene>
    <name evidence="2" type="ORF">MUN79_25750</name>
</gene>
<reference evidence="2" key="1">
    <citation type="submission" date="2022-04" db="EMBL/GenBank/DDBJ databases">
        <title>Hymenobacter sp. isolated from the air.</title>
        <authorList>
            <person name="Won M."/>
            <person name="Lee C.-M."/>
            <person name="Woen H.-Y."/>
            <person name="Kwon S.-W."/>
        </authorList>
    </citation>
    <scope>NUCLEOTIDE SEQUENCE</scope>
    <source>
        <strain evidence="2">5116S-3</strain>
    </source>
</reference>
<keyword evidence="3" id="KW-1185">Reference proteome</keyword>
<evidence type="ECO:0000256" key="1">
    <source>
        <dbReference type="SAM" id="SignalP"/>
    </source>
</evidence>
<feature type="chain" id="PRO_5035874146" description="VCBS repeat-containing protein" evidence="1">
    <location>
        <begin position="23"/>
        <end position="161"/>
    </location>
</feature>
<proteinExistence type="predicted"/>
<name>A0A8T9Q8V1_9BACT</name>
<sequence length="161" mass="17993">MLAFLVATNLFASAAAALPGWAQTRWQQSGLEKTYARTSYLQPGFLQADFNGDGKQDVAILVTRKQTQSRGILILHQGLPQHHLLGGGKGPELLQGSFTGFFSWSLYTKPSTFEILLDKTDTLAERTVKLRYPTIEMGNEEGPIGMIYWNGSKYIWLYQTC</sequence>
<evidence type="ECO:0000313" key="3">
    <source>
        <dbReference type="Proteomes" id="UP000831796"/>
    </source>
</evidence>
<accession>A0A8T9Q8V1</accession>
<keyword evidence="1" id="KW-0732">Signal</keyword>
<evidence type="ECO:0000313" key="2">
    <source>
        <dbReference type="EMBL" id="UOQ71959.1"/>
    </source>
</evidence>
<dbReference type="RefSeq" id="WP_244675358.1">
    <property type="nucleotide sequence ID" value="NZ_CP095046.1"/>
</dbReference>
<organism evidence="2 3">
    <name type="scientific">Hymenobacter cellulosilyticus</name>
    <dbReference type="NCBI Taxonomy" id="2932248"/>
    <lineage>
        <taxon>Bacteria</taxon>
        <taxon>Pseudomonadati</taxon>
        <taxon>Bacteroidota</taxon>
        <taxon>Cytophagia</taxon>
        <taxon>Cytophagales</taxon>
        <taxon>Hymenobacteraceae</taxon>
        <taxon>Hymenobacter</taxon>
    </lineage>
</organism>
<dbReference type="KEGG" id="hcu:MUN79_25750"/>